<protein>
    <submittedName>
        <fullName evidence="1">Uncharacterized protein</fullName>
    </submittedName>
</protein>
<keyword evidence="2" id="KW-1185">Reference proteome</keyword>
<evidence type="ECO:0000313" key="1">
    <source>
        <dbReference type="Ensembl" id="ENSCANP00000025152.1"/>
    </source>
</evidence>
<reference evidence="1" key="2">
    <citation type="submission" date="2025-09" db="UniProtKB">
        <authorList>
            <consortium name="Ensembl"/>
        </authorList>
    </citation>
    <scope>IDENTIFICATION</scope>
</reference>
<evidence type="ECO:0000313" key="2">
    <source>
        <dbReference type="Proteomes" id="UP000233080"/>
    </source>
</evidence>
<reference evidence="1" key="1">
    <citation type="submission" date="2025-08" db="UniProtKB">
        <authorList>
            <consortium name="Ensembl"/>
        </authorList>
    </citation>
    <scope>IDENTIFICATION</scope>
</reference>
<dbReference type="AlphaFoldDB" id="A0A2K5J8P5"/>
<dbReference type="Ensembl" id="ENSCANT00000048151.1">
    <property type="protein sequence ID" value="ENSCANP00000025152.1"/>
    <property type="gene ID" value="ENSCANG00000036006.1"/>
</dbReference>
<sequence>MTGVSSSPQAVPMSPCADQWISGQLFVLLAGLLCWPHGEDPQEPHGL</sequence>
<name>A0A2K5J8P5_COLAP</name>
<accession>A0A2K5J8P5</accession>
<dbReference type="Proteomes" id="UP000233080">
    <property type="component" value="Unassembled WGS sequence"/>
</dbReference>
<proteinExistence type="predicted"/>
<organism evidence="1 2">
    <name type="scientific">Colobus angolensis palliatus</name>
    <name type="common">Peters' Angolan colobus</name>
    <dbReference type="NCBI Taxonomy" id="336983"/>
    <lineage>
        <taxon>Eukaryota</taxon>
        <taxon>Metazoa</taxon>
        <taxon>Chordata</taxon>
        <taxon>Craniata</taxon>
        <taxon>Vertebrata</taxon>
        <taxon>Euteleostomi</taxon>
        <taxon>Mammalia</taxon>
        <taxon>Eutheria</taxon>
        <taxon>Euarchontoglires</taxon>
        <taxon>Primates</taxon>
        <taxon>Haplorrhini</taxon>
        <taxon>Catarrhini</taxon>
        <taxon>Cercopithecidae</taxon>
        <taxon>Colobinae</taxon>
        <taxon>Colobus</taxon>
    </lineage>
</organism>